<accession>A0A6B9XMQ7</accession>
<evidence type="ECO:0000313" key="2">
    <source>
        <dbReference type="Proteomes" id="UP000678193"/>
    </source>
</evidence>
<name>A0A6B9XMQ7_9VIRU</name>
<dbReference type="KEGG" id="vg:65103323"/>
<dbReference type="EMBL" id="MN803438">
    <property type="protein sequence ID" value="QHR78581.1"/>
    <property type="molecule type" value="Genomic_DNA"/>
</dbReference>
<evidence type="ECO:0000313" key="1">
    <source>
        <dbReference type="EMBL" id="QHR78581.1"/>
    </source>
</evidence>
<protein>
    <submittedName>
        <fullName evidence="1">Uncharacterized protein</fullName>
    </submittedName>
</protein>
<proteinExistence type="predicted"/>
<dbReference type="GeneID" id="65103323"/>
<dbReference type="RefSeq" id="YP_010087990.1">
    <property type="nucleotide sequence ID" value="NC_055603.1"/>
</dbReference>
<dbReference type="Proteomes" id="UP000678193">
    <property type="component" value="Segment"/>
</dbReference>
<reference evidence="1" key="1">
    <citation type="journal article" date="2020" name="Arch. Virol.">
        <title>Complete genome sequence and analysis of a novel lymphocystivirus detected in whitemouth croaker (Micropogonias furnieri): lymphocystis disease virus 4.</title>
        <authorList>
            <person name="Doszpoly A."/>
            <person name="Kajan G.L."/>
            <person name="Puentes R."/>
            <person name="Perretta A."/>
        </authorList>
    </citation>
    <scope>NUCLEOTIDE SEQUENCE</scope>
    <source>
        <strain evidence="1">LCDV-WC</strain>
    </source>
</reference>
<sequence>MGEELKGKHLIVLYHLKEIVLIQSHYRCFIAYKLTL</sequence>
<keyword evidence="2" id="KW-1185">Reference proteome</keyword>
<organism evidence="1 2">
    <name type="scientific">Lymphocystis disease virus 4</name>
    <dbReference type="NCBI Taxonomy" id="2704413"/>
    <lineage>
        <taxon>Viruses</taxon>
        <taxon>Varidnaviria</taxon>
        <taxon>Bamfordvirae</taxon>
        <taxon>Nucleocytoviricota</taxon>
        <taxon>Megaviricetes</taxon>
        <taxon>Pimascovirales</taxon>
        <taxon>Pimascovirales incertae sedis</taxon>
        <taxon>Iridoviridae</taxon>
        <taxon>Alphairidovirinae</taxon>
        <taxon>Lymphocystivirus</taxon>
        <taxon>Lymphocystivirus micropogonias1</taxon>
    </lineage>
</organism>